<feature type="region of interest" description="Disordered" evidence="1">
    <location>
        <begin position="1"/>
        <end position="69"/>
    </location>
</feature>
<feature type="compositionally biased region" description="Pro residues" evidence="1">
    <location>
        <begin position="1"/>
        <end position="17"/>
    </location>
</feature>
<sequence length="69" mass="7447">MSQSVPPVPEQPKPVAEPDPATEPDEGSAPLNRAARRAKAKKGEPTHVGPRGDLVRQIRGGRPHSKRPR</sequence>
<name>A0ABP9NMP5_9PSEU</name>
<reference evidence="3" key="1">
    <citation type="journal article" date="2019" name="Int. J. Syst. Evol. Microbiol.">
        <title>The Global Catalogue of Microorganisms (GCM) 10K type strain sequencing project: providing services to taxonomists for standard genome sequencing and annotation.</title>
        <authorList>
            <consortium name="The Broad Institute Genomics Platform"/>
            <consortium name="The Broad Institute Genome Sequencing Center for Infectious Disease"/>
            <person name="Wu L."/>
            <person name="Ma J."/>
        </authorList>
    </citation>
    <scope>NUCLEOTIDE SEQUENCE [LARGE SCALE GENOMIC DNA]</scope>
    <source>
        <strain evidence="3">JCM 18302</strain>
    </source>
</reference>
<keyword evidence="3" id="KW-1185">Reference proteome</keyword>
<accession>A0ABP9NMP5</accession>
<evidence type="ECO:0000313" key="3">
    <source>
        <dbReference type="Proteomes" id="UP001500804"/>
    </source>
</evidence>
<dbReference type="EMBL" id="BAABJO010000016">
    <property type="protein sequence ID" value="GAA5127175.1"/>
    <property type="molecule type" value="Genomic_DNA"/>
</dbReference>
<organism evidence="2 3">
    <name type="scientific">Pseudonocardia adelaidensis</name>
    <dbReference type="NCBI Taxonomy" id="648754"/>
    <lineage>
        <taxon>Bacteria</taxon>
        <taxon>Bacillati</taxon>
        <taxon>Actinomycetota</taxon>
        <taxon>Actinomycetes</taxon>
        <taxon>Pseudonocardiales</taxon>
        <taxon>Pseudonocardiaceae</taxon>
        <taxon>Pseudonocardia</taxon>
    </lineage>
</organism>
<dbReference type="Proteomes" id="UP001500804">
    <property type="component" value="Unassembled WGS sequence"/>
</dbReference>
<feature type="compositionally biased region" description="Basic residues" evidence="1">
    <location>
        <begin position="59"/>
        <end position="69"/>
    </location>
</feature>
<gene>
    <name evidence="2" type="ORF">GCM10023320_44160</name>
</gene>
<evidence type="ECO:0000256" key="1">
    <source>
        <dbReference type="SAM" id="MobiDB-lite"/>
    </source>
</evidence>
<dbReference type="RefSeq" id="WP_345607150.1">
    <property type="nucleotide sequence ID" value="NZ_BAABJO010000016.1"/>
</dbReference>
<proteinExistence type="predicted"/>
<protein>
    <submittedName>
        <fullName evidence="2">Uncharacterized protein</fullName>
    </submittedName>
</protein>
<evidence type="ECO:0000313" key="2">
    <source>
        <dbReference type="EMBL" id="GAA5127175.1"/>
    </source>
</evidence>
<comment type="caution">
    <text evidence="2">The sequence shown here is derived from an EMBL/GenBank/DDBJ whole genome shotgun (WGS) entry which is preliminary data.</text>
</comment>